<keyword evidence="1" id="KW-0378">Hydrolase</keyword>
<reference evidence="3" key="1">
    <citation type="submission" date="2016-06" db="EMBL/GenBank/DDBJ databases">
        <authorList>
            <person name="Varghese N."/>
            <person name="Submissions Spin"/>
        </authorList>
    </citation>
    <scope>NUCLEOTIDE SEQUENCE [LARGE SCALE GENOMIC DNA]</scope>
    <source>
        <strain evidence="3">DSM 45161</strain>
    </source>
</reference>
<evidence type="ECO:0000313" key="2">
    <source>
        <dbReference type="EMBL" id="SCG58029.1"/>
    </source>
</evidence>
<dbReference type="PANTHER" id="PTHR43316">
    <property type="entry name" value="HYDROLASE, HALOACID DELAHOGENASE-RELATED"/>
    <property type="match status" value="1"/>
</dbReference>
<dbReference type="PRINTS" id="PR00413">
    <property type="entry name" value="HADHALOGNASE"/>
</dbReference>
<evidence type="ECO:0000313" key="3">
    <source>
        <dbReference type="Proteomes" id="UP000198215"/>
    </source>
</evidence>
<dbReference type="PANTHER" id="PTHR43316:SF3">
    <property type="entry name" value="HALOACID DEHALOGENASE, TYPE II (AFU_ORTHOLOGUE AFUA_2G07750)-RELATED"/>
    <property type="match status" value="1"/>
</dbReference>
<dbReference type="Pfam" id="PF00702">
    <property type="entry name" value="Hydrolase"/>
    <property type="match status" value="1"/>
</dbReference>
<dbReference type="Proteomes" id="UP000198215">
    <property type="component" value="Chromosome I"/>
</dbReference>
<dbReference type="SFLD" id="SFLDG01129">
    <property type="entry name" value="C1.5:_HAD__Beta-PGM__Phosphata"/>
    <property type="match status" value="1"/>
</dbReference>
<organism evidence="2 3">
    <name type="scientific">Micromonospora coxensis</name>
    <dbReference type="NCBI Taxonomy" id="356852"/>
    <lineage>
        <taxon>Bacteria</taxon>
        <taxon>Bacillati</taxon>
        <taxon>Actinomycetota</taxon>
        <taxon>Actinomycetes</taxon>
        <taxon>Micromonosporales</taxon>
        <taxon>Micromonosporaceae</taxon>
        <taxon>Micromonospora</taxon>
    </lineage>
</organism>
<dbReference type="InterPro" id="IPR006439">
    <property type="entry name" value="HAD-SF_hydro_IA"/>
</dbReference>
<gene>
    <name evidence="2" type="ORF">GA0070614_2852</name>
</gene>
<dbReference type="NCBIfam" id="TIGR01549">
    <property type="entry name" value="HAD-SF-IA-v1"/>
    <property type="match status" value="1"/>
</dbReference>
<dbReference type="OrthoDB" id="3774052at2"/>
<keyword evidence="3" id="KW-1185">Reference proteome</keyword>
<protein>
    <submittedName>
        <fullName evidence="2">2-haloacid dehalogenase</fullName>
    </submittedName>
</protein>
<accession>A0A1C5IJ21</accession>
<dbReference type="EMBL" id="LT607753">
    <property type="protein sequence ID" value="SCG58029.1"/>
    <property type="molecule type" value="Genomic_DNA"/>
</dbReference>
<dbReference type="GO" id="GO:0016787">
    <property type="term" value="F:hydrolase activity"/>
    <property type="evidence" value="ECO:0007669"/>
    <property type="project" value="UniProtKB-KW"/>
</dbReference>
<dbReference type="InterPro" id="IPR023214">
    <property type="entry name" value="HAD_sf"/>
</dbReference>
<proteinExistence type="predicted"/>
<evidence type="ECO:0000256" key="1">
    <source>
        <dbReference type="ARBA" id="ARBA00022801"/>
    </source>
</evidence>
<dbReference type="Gene3D" id="1.10.150.750">
    <property type="match status" value="1"/>
</dbReference>
<dbReference type="InterPro" id="IPR051540">
    <property type="entry name" value="S-2-haloacid_dehalogenase"/>
</dbReference>
<dbReference type="InterPro" id="IPR036412">
    <property type="entry name" value="HAD-like_sf"/>
</dbReference>
<dbReference type="SUPFAM" id="SSF56784">
    <property type="entry name" value="HAD-like"/>
    <property type="match status" value="1"/>
</dbReference>
<dbReference type="NCBIfam" id="TIGR01509">
    <property type="entry name" value="HAD-SF-IA-v3"/>
    <property type="match status" value="1"/>
</dbReference>
<dbReference type="Gene3D" id="3.40.50.1000">
    <property type="entry name" value="HAD superfamily/HAD-like"/>
    <property type="match status" value="1"/>
</dbReference>
<dbReference type="SFLD" id="SFLDS00003">
    <property type="entry name" value="Haloacid_Dehalogenase"/>
    <property type="match status" value="1"/>
</dbReference>
<name>A0A1C5IJ21_9ACTN</name>
<dbReference type="AlphaFoldDB" id="A0A1C5IJ21"/>
<sequence>MVKGLLLDFYGTVVEDDDAAVAAIAARVAADAATPVTADAVATAWMREYTRVAEGPPFRLLRDSAPESLARVMAEVGCPGDPRALHAAETARRGPPPLRPGTREFLAGLRLPVCVVSDADRDDLAAVVAHHGLTFTAVVTSEDVGAYKPDGAVFRRALAALGLAADEVLHVGDSLRTDVQGAHAAGIRAVWINRHGRPAPAGAPVSHEITDLTGLTAIIR</sequence>
<dbReference type="RefSeq" id="WP_157744993.1">
    <property type="nucleotide sequence ID" value="NZ_LT607753.1"/>
</dbReference>